<evidence type="ECO:0000256" key="11">
    <source>
        <dbReference type="ARBA" id="ARBA00038905"/>
    </source>
</evidence>
<comment type="similarity">
    <text evidence="2 12">Belongs to the Nudix hydrolase family.</text>
</comment>
<dbReference type="PANTHER" id="PTHR47707">
    <property type="entry name" value="8-OXO-DGTP DIPHOSPHATASE"/>
    <property type="match status" value="1"/>
</dbReference>
<evidence type="ECO:0000256" key="8">
    <source>
        <dbReference type="ARBA" id="ARBA00022842"/>
    </source>
</evidence>
<sequence length="140" mass="15316">MTATTPEPPIRQPAGHVVAGAVFRDGRLLLAQRNRPPELAGQWELPGGKVEPGEEIEAALRRELREELGVEVRGGERLGVAVPLPGGRVLCAYRVELVAGVPKPLDHSALRWVDADELETIDLVAADRAWLTDLQEHLDR</sequence>
<keyword evidence="8" id="KW-0460">Magnesium</keyword>
<protein>
    <recommendedName>
        <fullName evidence="11">8-oxo-dGTP diphosphatase</fullName>
        <ecNumber evidence="11">3.6.1.55</ecNumber>
    </recommendedName>
</protein>
<dbReference type="Proteomes" id="UP001331936">
    <property type="component" value="Unassembled WGS sequence"/>
</dbReference>
<dbReference type="PANTHER" id="PTHR47707:SF1">
    <property type="entry name" value="NUDIX HYDROLASE FAMILY PROTEIN"/>
    <property type="match status" value="1"/>
</dbReference>
<evidence type="ECO:0000256" key="2">
    <source>
        <dbReference type="ARBA" id="ARBA00005582"/>
    </source>
</evidence>
<evidence type="ECO:0000313" key="15">
    <source>
        <dbReference type="Proteomes" id="UP001331936"/>
    </source>
</evidence>
<dbReference type="PROSITE" id="PS51462">
    <property type="entry name" value="NUDIX"/>
    <property type="match status" value="1"/>
</dbReference>
<keyword evidence="7 12" id="KW-0378">Hydrolase</keyword>
<keyword evidence="15" id="KW-1185">Reference proteome</keyword>
<evidence type="ECO:0000256" key="6">
    <source>
        <dbReference type="ARBA" id="ARBA00022763"/>
    </source>
</evidence>
<dbReference type="InterPro" id="IPR020084">
    <property type="entry name" value="NUDIX_hydrolase_CS"/>
</dbReference>
<dbReference type="GO" id="GO:0016787">
    <property type="term" value="F:hydrolase activity"/>
    <property type="evidence" value="ECO:0007669"/>
    <property type="project" value="UniProtKB-KW"/>
</dbReference>
<evidence type="ECO:0000313" key="14">
    <source>
        <dbReference type="EMBL" id="MEE2035118.1"/>
    </source>
</evidence>
<dbReference type="SUPFAM" id="SSF55811">
    <property type="entry name" value="Nudix"/>
    <property type="match status" value="1"/>
</dbReference>
<keyword evidence="4" id="KW-0235">DNA replication</keyword>
<keyword evidence="5" id="KW-0479">Metal-binding</keyword>
<dbReference type="InterPro" id="IPR020476">
    <property type="entry name" value="Nudix_hydrolase"/>
</dbReference>
<dbReference type="InterPro" id="IPR015797">
    <property type="entry name" value="NUDIX_hydrolase-like_dom_sf"/>
</dbReference>
<evidence type="ECO:0000256" key="7">
    <source>
        <dbReference type="ARBA" id="ARBA00022801"/>
    </source>
</evidence>
<dbReference type="CDD" id="cd03425">
    <property type="entry name" value="NUDIX_MutT_NudA_like"/>
    <property type="match status" value="1"/>
</dbReference>
<dbReference type="RefSeq" id="WP_330154459.1">
    <property type="nucleotide sequence ID" value="NZ_JAUZMZ010000237.1"/>
</dbReference>
<evidence type="ECO:0000256" key="5">
    <source>
        <dbReference type="ARBA" id="ARBA00022723"/>
    </source>
</evidence>
<organism evidence="14 15">
    <name type="scientific">Rhodococcus chondri</name>
    <dbReference type="NCBI Taxonomy" id="3065941"/>
    <lineage>
        <taxon>Bacteria</taxon>
        <taxon>Bacillati</taxon>
        <taxon>Actinomycetota</taxon>
        <taxon>Actinomycetes</taxon>
        <taxon>Mycobacteriales</taxon>
        <taxon>Nocardiaceae</taxon>
        <taxon>Rhodococcus</taxon>
    </lineage>
</organism>
<dbReference type="PRINTS" id="PR00502">
    <property type="entry name" value="NUDIXFAMILY"/>
</dbReference>
<dbReference type="EC" id="3.6.1.55" evidence="11"/>
<gene>
    <name evidence="14" type="ORF">Q8814_23920</name>
</gene>
<keyword evidence="3" id="KW-0515">Mutator protein</keyword>
<evidence type="ECO:0000256" key="12">
    <source>
        <dbReference type="RuleBase" id="RU003476"/>
    </source>
</evidence>
<evidence type="ECO:0000256" key="10">
    <source>
        <dbReference type="ARBA" id="ARBA00035861"/>
    </source>
</evidence>
<dbReference type="EMBL" id="JAUZMZ010000237">
    <property type="protein sequence ID" value="MEE2035118.1"/>
    <property type="molecule type" value="Genomic_DNA"/>
</dbReference>
<dbReference type="InterPro" id="IPR047127">
    <property type="entry name" value="MutT-like"/>
</dbReference>
<proteinExistence type="inferred from homology"/>
<feature type="domain" description="Nudix hydrolase" evidence="13">
    <location>
        <begin position="13"/>
        <end position="136"/>
    </location>
</feature>
<evidence type="ECO:0000256" key="3">
    <source>
        <dbReference type="ARBA" id="ARBA00022457"/>
    </source>
</evidence>
<comment type="cofactor">
    <cofactor evidence="1">
        <name>Mg(2+)</name>
        <dbReference type="ChEBI" id="CHEBI:18420"/>
    </cofactor>
</comment>
<dbReference type="Gene3D" id="3.90.79.10">
    <property type="entry name" value="Nucleoside Triphosphate Pyrophosphohydrolase"/>
    <property type="match status" value="1"/>
</dbReference>
<keyword evidence="6" id="KW-0227">DNA damage</keyword>
<evidence type="ECO:0000259" key="13">
    <source>
        <dbReference type="PROSITE" id="PS51462"/>
    </source>
</evidence>
<accession>A0ABU7JYM4</accession>
<evidence type="ECO:0000256" key="4">
    <source>
        <dbReference type="ARBA" id="ARBA00022705"/>
    </source>
</evidence>
<evidence type="ECO:0000256" key="1">
    <source>
        <dbReference type="ARBA" id="ARBA00001946"/>
    </source>
</evidence>
<dbReference type="PROSITE" id="PS00893">
    <property type="entry name" value="NUDIX_BOX"/>
    <property type="match status" value="1"/>
</dbReference>
<reference evidence="14 15" key="1">
    <citation type="submission" date="2023-08" db="EMBL/GenBank/DDBJ databases">
        <authorList>
            <person name="Girao M."/>
            <person name="Carvalho M.F."/>
        </authorList>
    </citation>
    <scope>NUCLEOTIDE SEQUENCE [LARGE SCALE GENOMIC DNA]</scope>
    <source>
        <strain evidence="14 15">CC-R104</strain>
    </source>
</reference>
<comment type="caution">
    <text evidence="14">The sequence shown here is derived from an EMBL/GenBank/DDBJ whole genome shotgun (WGS) entry which is preliminary data.</text>
</comment>
<dbReference type="Pfam" id="PF00293">
    <property type="entry name" value="NUDIX"/>
    <property type="match status" value="1"/>
</dbReference>
<name>A0ABU7JYM4_9NOCA</name>
<dbReference type="InterPro" id="IPR000086">
    <property type="entry name" value="NUDIX_hydrolase_dom"/>
</dbReference>
<evidence type="ECO:0000256" key="9">
    <source>
        <dbReference type="ARBA" id="ARBA00023204"/>
    </source>
</evidence>
<keyword evidence="9" id="KW-0234">DNA repair</keyword>
<comment type="catalytic activity">
    <reaction evidence="10">
        <text>8-oxo-dGTP + H2O = 8-oxo-dGMP + diphosphate + H(+)</text>
        <dbReference type="Rhea" id="RHEA:31575"/>
        <dbReference type="ChEBI" id="CHEBI:15377"/>
        <dbReference type="ChEBI" id="CHEBI:15378"/>
        <dbReference type="ChEBI" id="CHEBI:33019"/>
        <dbReference type="ChEBI" id="CHEBI:63224"/>
        <dbReference type="ChEBI" id="CHEBI:77896"/>
        <dbReference type="EC" id="3.6.1.55"/>
    </reaction>
</comment>